<keyword evidence="4" id="KW-1185">Reference proteome</keyword>
<dbReference type="AlphaFoldDB" id="W9C8I7"/>
<gene>
    <name evidence="3" type="ORF">SBOR_6542</name>
</gene>
<dbReference type="PANTHER" id="PTHR12203:SF107">
    <property type="entry name" value="GLYCOSYL TRANSFERASE CAP10 DOMAIN-CONTAINING PROTEIN"/>
    <property type="match status" value="1"/>
</dbReference>
<evidence type="ECO:0000256" key="1">
    <source>
        <dbReference type="SAM" id="SignalP"/>
    </source>
</evidence>
<dbReference type="InterPro" id="IPR051091">
    <property type="entry name" value="O-Glucosyltr/Glycosyltrsf_90"/>
</dbReference>
<protein>
    <recommendedName>
        <fullName evidence="2">Glycosyl transferase CAP10 domain-containing protein</fullName>
    </recommendedName>
</protein>
<dbReference type="EMBL" id="AYSA01000342">
    <property type="protein sequence ID" value="ESZ93067.1"/>
    <property type="molecule type" value="Genomic_DNA"/>
</dbReference>
<keyword evidence="1" id="KW-0732">Signal</keyword>
<proteinExistence type="predicted"/>
<sequence>MAIFNDIASAACRRPLPFILALLLALLFLLCGSRPERFSREKTGAWRGYDHTAVDALQQHAGLSSDRLGFDGRWNYTRDYRNLFLTQRQCDLAFPGLFEEVERPVKLRREKNIMRKELDDTPRLNGFIRAMIYDQQLYIIDTHGQIYSRGLATLHALHRAMLTSPEPLPNIEFTMNVDDRLEGHPQWLYARQAHHTETWLMPEYGFWAWPETKIGSYGEVQMKALRTDGDWPWSRKIDKLLWRGATMNLKVRERFVEVTRGKEWADVKTLDWHDEGSMRNDLLTMHDHCRYKFLAHTEGNSYSARLKYLRNCRSVIVAHELEWMEFFHPLMKKDGEKQNYIEVDREFQGLERKVRELIRMKNSRDLEDIANRSVKVFRERYLTPAAEVCYWRRLISGWKEVMGFEVEFFDVNVTGLDGNTSKWRGVPVESYLLERRLEWDPY</sequence>
<dbReference type="SMART" id="SM00672">
    <property type="entry name" value="CAP10"/>
    <property type="match status" value="1"/>
</dbReference>
<evidence type="ECO:0000313" key="3">
    <source>
        <dbReference type="EMBL" id="ESZ93067.1"/>
    </source>
</evidence>
<feature type="domain" description="Glycosyl transferase CAP10" evidence="2">
    <location>
        <begin position="167"/>
        <end position="405"/>
    </location>
</feature>
<dbReference type="Proteomes" id="UP000019487">
    <property type="component" value="Unassembled WGS sequence"/>
</dbReference>
<evidence type="ECO:0000313" key="4">
    <source>
        <dbReference type="Proteomes" id="UP000019487"/>
    </source>
</evidence>
<accession>W9C8I7</accession>
<dbReference type="InterPro" id="IPR006598">
    <property type="entry name" value="CAP10"/>
</dbReference>
<dbReference type="OrthoDB" id="202415at2759"/>
<organism evidence="3 4">
    <name type="scientific">Sclerotinia borealis (strain F-4128)</name>
    <dbReference type="NCBI Taxonomy" id="1432307"/>
    <lineage>
        <taxon>Eukaryota</taxon>
        <taxon>Fungi</taxon>
        <taxon>Dikarya</taxon>
        <taxon>Ascomycota</taxon>
        <taxon>Pezizomycotina</taxon>
        <taxon>Leotiomycetes</taxon>
        <taxon>Helotiales</taxon>
        <taxon>Sclerotiniaceae</taxon>
        <taxon>Sclerotinia</taxon>
    </lineage>
</organism>
<dbReference type="PANTHER" id="PTHR12203">
    <property type="entry name" value="KDEL LYS-ASP-GLU-LEU CONTAINING - RELATED"/>
    <property type="match status" value="1"/>
</dbReference>
<reference evidence="3 4" key="1">
    <citation type="journal article" date="2014" name="Genome Announc.">
        <title>Draft genome sequence of Sclerotinia borealis, a psychrophilic plant pathogenic fungus.</title>
        <authorList>
            <person name="Mardanov A.V."/>
            <person name="Beletsky A.V."/>
            <person name="Kadnikov V.V."/>
            <person name="Ignatov A.N."/>
            <person name="Ravin N.V."/>
        </authorList>
    </citation>
    <scope>NUCLEOTIDE SEQUENCE [LARGE SCALE GENOMIC DNA]</scope>
    <source>
        <strain evidence="4">F-4157</strain>
    </source>
</reference>
<name>W9C8I7_SCLBF</name>
<dbReference type="HOGENOM" id="CLU_028539_2_1_1"/>
<dbReference type="Pfam" id="PF05686">
    <property type="entry name" value="Glyco_transf_90"/>
    <property type="match status" value="1"/>
</dbReference>
<evidence type="ECO:0000259" key="2">
    <source>
        <dbReference type="SMART" id="SM00672"/>
    </source>
</evidence>
<feature type="chain" id="PRO_5004920208" description="Glycosyl transferase CAP10 domain-containing protein" evidence="1">
    <location>
        <begin position="36"/>
        <end position="442"/>
    </location>
</feature>
<comment type="caution">
    <text evidence="3">The sequence shown here is derived from an EMBL/GenBank/DDBJ whole genome shotgun (WGS) entry which is preliminary data.</text>
</comment>
<feature type="signal peptide" evidence="1">
    <location>
        <begin position="1"/>
        <end position="35"/>
    </location>
</feature>